<dbReference type="SUPFAM" id="SSF53659">
    <property type="entry name" value="Isocitrate/Isopropylmalate dehydrogenase-like"/>
    <property type="match status" value="1"/>
</dbReference>
<comment type="similarity">
    <text evidence="1">Belongs to the MtxX family.</text>
</comment>
<dbReference type="KEGG" id="mbw:MSBRW_2665"/>
<keyword evidence="2 4" id="KW-0489">Methyltransferase</keyword>
<dbReference type="GO" id="GO:0008168">
    <property type="term" value="F:methyltransferase activity"/>
    <property type="evidence" value="ECO:0007669"/>
    <property type="project" value="UniProtKB-KW"/>
</dbReference>
<dbReference type="PATRIC" id="fig|1434109.4.peg.3469"/>
<evidence type="ECO:0000256" key="3">
    <source>
        <dbReference type="ARBA" id="ARBA00022679"/>
    </source>
</evidence>
<evidence type="ECO:0000256" key="2">
    <source>
        <dbReference type="ARBA" id="ARBA00022603"/>
    </source>
</evidence>
<evidence type="ECO:0000256" key="1">
    <source>
        <dbReference type="ARBA" id="ARBA00009125"/>
    </source>
</evidence>
<dbReference type="Gene3D" id="3.40.718.10">
    <property type="entry name" value="Isopropylmalate Dehydrogenase"/>
    <property type="match status" value="1"/>
</dbReference>
<keyword evidence="3 4" id="KW-0808">Transferase</keyword>
<name>A0A0E3QP57_METBA</name>
<protein>
    <submittedName>
        <fullName evidence="4">N5-methyltetrahydromethanopterin:coenzyme M methyltransferase subunit X</fullName>
    </submittedName>
</protein>
<gene>
    <name evidence="4" type="ORF">MSBRW_2665</name>
</gene>
<sequence>MDMEKNSMDALLEAIEMRARANRARVAMGIRDPNSKMLESAWKAQELGYAQVVLVGIKKEIDKVGTELEVVDTDEPEKTLAELMISRKVDAAIRGTAKASGALAQLKEALGKKRICRLALLLTVDGTPFFLAPVGIDEGNTISDKLRMIKLGAEHIRRFGIEPRVGVLSGGRIGDIGRNKRVDRTLADGEFVTRRAVELGINAKHYTILIEDAIKESNFIVAPDGISGNLIFRTIAFLGGGDGLGASVLMDDYVFVDTSRVGGHFTKAIMLASALSHLNKERQKVIY</sequence>
<dbReference type="InterPro" id="IPR016764">
    <property type="entry name" value="MeTrfase_MtxX_xsu"/>
</dbReference>
<evidence type="ECO:0000313" key="4">
    <source>
        <dbReference type="EMBL" id="AKB51918.1"/>
    </source>
</evidence>
<reference evidence="4 5" key="1">
    <citation type="submission" date="2014-07" db="EMBL/GenBank/DDBJ databases">
        <title>Methanogenic archaea and the global carbon cycle.</title>
        <authorList>
            <person name="Henriksen J.R."/>
            <person name="Luke J."/>
            <person name="Reinhart S."/>
            <person name="Benedict M.N."/>
            <person name="Youngblut N.D."/>
            <person name="Metcalf M.E."/>
            <person name="Whitaker R.J."/>
            <person name="Metcalf W.W."/>
        </authorList>
    </citation>
    <scope>NUCLEOTIDE SEQUENCE [LARGE SCALE GENOMIC DNA]</scope>
    <source>
        <strain evidence="4 5">Wiesmoor</strain>
    </source>
</reference>
<dbReference type="Proteomes" id="UP000033038">
    <property type="component" value="Chromosome"/>
</dbReference>
<dbReference type="HOGENOM" id="CLU_086562_0_0_2"/>
<dbReference type="GO" id="GO:0032259">
    <property type="term" value="P:methylation"/>
    <property type="evidence" value="ECO:0007669"/>
    <property type="project" value="UniProtKB-KW"/>
</dbReference>
<dbReference type="PIRSF" id="PIRSF019709">
    <property type="entry name" value="Methyltransf_MtxX"/>
    <property type="match status" value="1"/>
</dbReference>
<dbReference type="AlphaFoldDB" id="A0A0E3QP57"/>
<evidence type="ECO:0000313" key="5">
    <source>
        <dbReference type="Proteomes" id="UP000033038"/>
    </source>
</evidence>
<dbReference type="NCBIfam" id="TIGR03270">
    <property type="entry name" value="methan_mark_4"/>
    <property type="match status" value="1"/>
</dbReference>
<accession>A0A0E3QP57</accession>
<proteinExistence type="inferred from homology"/>
<organism evidence="4 5">
    <name type="scientific">Methanosarcina barkeri str. Wiesmoor</name>
    <dbReference type="NCBI Taxonomy" id="1434109"/>
    <lineage>
        <taxon>Archaea</taxon>
        <taxon>Methanobacteriati</taxon>
        <taxon>Methanobacteriota</taxon>
        <taxon>Stenosarchaea group</taxon>
        <taxon>Methanomicrobia</taxon>
        <taxon>Methanosarcinales</taxon>
        <taxon>Methanosarcinaceae</taxon>
        <taxon>Methanosarcina</taxon>
    </lineage>
</organism>
<dbReference type="EMBL" id="CP009526">
    <property type="protein sequence ID" value="AKB51918.1"/>
    <property type="molecule type" value="Genomic_DNA"/>
</dbReference>